<organism evidence="6 7">
    <name type="scientific">Rhodopseudomonas palustris</name>
    <dbReference type="NCBI Taxonomy" id="1076"/>
    <lineage>
        <taxon>Bacteria</taxon>
        <taxon>Pseudomonadati</taxon>
        <taxon>Pseudomonadota</taxon>
        <taxon>Alphaproteobacteria</taxon>
        <taxon>Hyphomicrobiales</taxon>
        <taxon>Nitrobacteraceae</taxon>
        <taxon>Rhodopseudomonas</taxon>
    </lineage>
</organism>
<dbReference type="PANTHER" id="PTHR30329:SF21">
    <property type="entry name" value="LIPOPROTEIN YIAD-RELATED"/>
    <property type="match status" value="1"/>
</dbReference>
<reference evidence="6" key="1">
    <citation type="journal article" date="2022" name="Biol. Control">
        <title>In silico genomic analysis of Rhodopseudomonas palustris strains revealed potential biocontrol agents and crop yield enhancers.</title>
        <authorList>
            <person name="Surachat K."/>
            <person name="Kantachote D."/>
            <person name="Deachamag P."/>
            <person name="Wonglapsuwan M."/>
        </authorList>
    </citation>
    <scope>NUCLEOTIDE SEQUENCE</scope>
    <source>
        <strain evidence="6">TLS06</strain>
    </source>
</reference>
<dbReference type="PRINTS" id="PR01021">
    <property type="entry name" value="OMPADOMAIN"/>
</dbReference>
<dbReference type="SUPFAM" id="SSF103088">
    <property type="entry name" value="OmpA-like"/>
    <property type="match status" value="1"/>
</dbReference>
<dbReference type="InterPro" id="IPR050330">
    <property type="entry name" value="Bact_OuterMem_StrucFunc"/>
</dbReference>
<dbReference type="Gene3D" id="3.30.1330.60">
    <property type="entry name" value="OmpA-like domain"/>
    <property type="match status" value="1"/>
</dbReference>
<keyword evidence="2 4" id="KW-0472">Membrane</keyword>
<dbReference type="InterPro" id="IPR006665">
    <property type="entry name" value="OmpA-like"/>
</dbReference>
<keyword evidence="3" id="KW-0998">Cell outer membrane</keyword>
<dbReference type="EMBL" id="CP076676">
    <property type="protein sequence ID" value="UYO39678.1"/>
    <property type="molecule type" value="Genomic_DNA"/>
</dbReference>
<dbReference type="PROSITE" id="PS51123">
    <property type="entry name" value="OMPA_2"/>
    <property type="match status" value="1"/>
</dbReference>
<proteinExistence type="predicted"/>
<accession>A0AAX3DYB6</accession>
<protein>
    <submittedName>
        <fullName evidence="6">OmpA family protein</fullName>
    </submittedName>
</protein>
<dbReference type="AlphaFoldDB" id="A0AAX3DYB6"/>
<feature type="domain" description="OmpA-like" evidence="5">
    <location>
        <begin position="350"/>
        <end position="464"/>
    </location>
</feature>
<evidence type="ECO:0000259" key="5">
    <source>
        <dbReference type="PROSITE" id="PS51123"/>
    </source>
</evidence>
<dbReference type="InterPro" id="IPR036737">
    <property type="entry name" value="OmpA-like_sf"/>
</dbReference>
<gene>
    <name evidence="6" type="ORF">KQX62_23785</name>
</gene>
<dbReference type="InterPro" id="IPR006664">
    <property type="entry name" value="OMP_bac"/>
</dbReference>
<evidence type="ECO:0000256" key="2">
    <source>
        <dbReference type="ARBA" id="ARBA00023136"/>
    </source>
</evidence>
<dbReference type="Gene3D" id="3.40.1520.20">
    <property type="match status" value="2"/>
</dbReference>
<evidence type="ECO:0000256" key="3">
    <source>
        <dbReference type="ARBA" id="ARBA00023237"/>
    </source>
</evidence>
<dbReference type="CDD" id="cd07185">
    <property type="entry name" value="OmpA_C-like"/>
    <property type="match status" value="1"/>
</dbReference>
<dbReference type="Pfam" id="PF00691">
    <property type="entry name" value="OmpA"/>
    <property type="match status" value="1"/>
</dbReference>
<evidence type="ECO:0000256" key="1">
    <source>
        <dbReference type="ARBA" id="ARBA00004442"/>
    </source>
</evidence>
<evidence type="ECO:0000313" key="6">
    <source>
        <dbReference type="EMBL" id="UYO39678.1"/>
    </source>
</evidence>
<sequence length="464" mass="49156">MRGLYSSSGKWWPGAIPLVILWAIAAWTTMPAVEADLGARATAALKDTVLDKTKITAAGRDITLTAEAFSEEGRRAAVSAVEAVPGLRLVNDRTKLVPEASPYVWSIERDVVRVTLTGSAPLPASRTRLADGARAAVNGTEVVDRMALARGAPQRFDAAAMLLIDQIAKLKQGKITLTGTQVALKGMAKDLGGRESIAAALRSLPDGYTVGENDIEAPPYVFRAYKDPVAGQVTLDGYVPDNNVHAALAAATGRKFFSEKVVDNLKASVGAPKGFLEAATPALGALSRLSTGTLVLSDREVHLSGDALYEVAANQIRGGLNKELPQGWTVKADLSVKPAAAPVDASVCQQLFNGLLAKATIQFESASARIDKDSAALLDRLIETAMRCPNAKIEIAGHTDSDGDPAFNQSLSEKRAREVVDYMVRAGLSPERLQAFGYGSKIPVAGNDTDAGKAKNRRIDFVVR</sequence>
<dbReference type="Proteomes" id="UP001163166">
    <property type="component" value="Chromosome"/>
</dbReference>
<evidence type="ECO:0000313" key="7">
    <source>
        <dbReference type="Proteomes" id="UP001163166"/>
    </source>
</evidence>
<dbReference type="RefSeq" id="WP_263989995.1">
    <property type="nucleotide sequence ID" value="NZ_CP076676.1"/>
</dbReference>
<name>A0AAX3DYB6_RHOPL</name>
<evidence type="ECO:0000256" key="4">
    <source>
        <dbReference type="PROSITE-ProRule" id="PRU00473"/>
    </source>
</evidence>
<dbReference type="PANTHER" id="PTHR30329">
    <property type="entry name" value="STATOR ELEMENT OF FLAGELLAR MOTOR COMPLEX"/>
    <property type="match status" value="1"/>
</dbReference>
<comment type="subcellular location">
    <subcellularLocation>
        <location evidence="1">Cell outer membrane</location>
    </subcellularLocation>
</comment>
<dbReference type="GO" id="GO:0009279">
    <property type="term" value="C:cell outer membrane"/>
    <property type="evidence" value="ECO:0007669"/>
    <property type="project" value="UniProtKB-SubCell"/>
</dbReference>